<accession>A0A645A8P9</accession>
<comment type="caution">
    <text evidence="1">The sequence shown here is derived from an EMBL/GenBank/DDBJ whole genome shotgun (WGS) entry which is preliminary data.</text>
</comment>
<gene>
    <name evidence="1" type="ORF">SDC9_96289</name>
</gene>
<name>A0A645A8P9_9ZZZZ</name>
<protein>
    <submittedName>
        <fullName evidence="1">Uncharacterized protein</fullName>
    </submittedName>
</protein>
<dbReference type="EMBL" id="VSSQ01012578">
    <property type="protein sequence ID" value="MPM49559.1"/>
    <property type="molecule type" value="Genomic_DNA"/>
</dbReference>
<sequence>MIGVRAGGGLILHHIFRPAAAHGAEAGAIPAFEIGQNALDHRDAQGGLGTVAILGAHLDLLAAHRIKRRGQRTVKHK</sequence>
<organism evidence="1">
    <name type="scientific">bioreactor metagenome</name>
    <dbReference type="NCBI Taxonomy" id="1076179"/>
    <lineage>
        <taxon>unclassified sequences</taxon>
        <taxon>metagenomes</taxon>
        <taxon>ecological metagenomes</taxon>
    </lineage>
</organism>
<evidence type="ECO:0000313" key="1">
    <source>
        <dbReference type="EMBL" id="MPM49559.1"/>
    </source>
</evidence>
<proteinExistence type="predicted"/>
<dbReference type="AlphaFoldDB" id="A0A645A8P9"/>
<reference evidence="1" key="1">
    <citation type="submission" date="2019-08" db="EMBL/GenBank/DDBJ databases">
        <authorList>
            <person name="Kucharzyk K."/>
            <person name="Murdoch R.W."/>
            <person name="Higgins S."/>
            <person name="Loffler F."/>
        </authorList>
    </citation>
    <scope>NUCLEOTIDE SEQUENCE</scope>
</reference>